<reference evidence="3 4" key="1">
    <citation type="submission" date="2018-06" db="EMBL/GenBank/DDBJ databases">
        <title>The Genome of Cuscuta australis (Dodder) Provides Insight into the Evolution of Plant Parasitism.</title>
        <authorList>
            <person name="Liu H."/>
        </authorList>
    </citation>
    <scope>NUCLEOTIDE SEQUENCE [LARGE SCALE GENOMIC DNA]</scope>
    <source>
        <strain evidence="4">cv. Yunnan</strain>
        <tissue evidence="3">Vines</tissue>
    </source>
</reference>
<accession>A0A328EAC0</accession>
<dbReference type="Pfam" id="PF23551">
    <property type="entry name" value="Zn_ribbon_20"/>
    <property type="match status" value="1"/>
</dbReference>
<proteinExistence type="predicted"/>
<keyword evidence="4" id="KW-1185">Reference proteome</keyword>
<dbReference type="Gene3D" id="1.10.287.110">
    <property type="entry name" value="DnaJ domain"/>
    <property type="match status" value="1"/>
</dbReference>
<name>A0A328EAC0_9ASTE</name>
<feature type="region of interest" description="Disordered" evidence="1">
    <location>
        <begin position="146"/>
        <end position="220"/>
    </location>
</feature>
<dbReference type="InterPro" id="IPR056988">
    <property type="entry name" value="Zn_ribbon_pln"/>
</dbReference>
<feature type="compositionally biased region" description="Low complexity" evidence="1">
    <location>
        <begin position="332"/>
        <end position="349"/>
    </location>
</feature>
<dbReference type="SUPFAM" id="SSF46565">
    <property type="entry name" value="Chaperone J-domain"/>
    <property type="match status" value="1"/>
</dbReference>
<comment type="caution">
    <text evidence="3">The sequence shown here is derived from an EMBL/GenBank/DDBJ whole genome shotgun (WGS) entry which is preliminary data.</text>
</comment>
<dbReference type="InterPro" id="IPR001623">
    <property type="entry name" value="DnaJ_domain"/>
</dbReference>
<feature type="compositionally biased region" description="Basic residues" evidence="1">
    <location>
        <begin position="382"/>
        <end position="393"/>
    </location>
</feature>
<feature type="domain" description="J" evidence="2">
    <location>
        <begin position="70"/>
        <end position="135"/>
    </location>
</feature>
<feature type="compositionally biased region" description="Low complexity" evidence="1">
    <location>
        <begin position="177"/>
        <end position="209"/>
    </location>
</feature>
<dbReference type="CDD" id="cd06257">
    <property type="entry name" value="DnaJ"/>
    <property type="match status" value="1"/>
</dbReference>
<feature type="region of interest" description="Disordered" evidence="1">
    <location>
        <begin position="316"/>
        <end position="393"/>
    </location>
</feature>
<evidence type="ECO:0000259" key="2">
    <source>
        <dbReference type="PROSITE" id="PS50076"/>
    </source>
</evidence>
<sequence>MEHHTSTSRAEAERLLGVSEKLLLKKDYSGCKDFALLAQETEPLLEGSDQILAVAEVHLASARKIQNHHDWYAILQIGGRTDDAEQIKKQYRRLALLLHPDKNKFEFADAAFGLVADAWAVLSDPTKKALFDNELSVYQKVDLVPKRKPAARQPGSAEAARGSEDAGHKLPVRRSSRVSNNNENSNDGNEIHNNFTPNNINSGNNQSGGEKMNPRSVSSGAKSQRSTFWSVCPYCYNLYEYERRYVGCCLRCENCEKAFTAAEIRQMPPRVPGKNAYYCCWGFFPMGFVTGNTDVKKSISSSAAAVNGFPNWMPQMFPGGGGGGGAPPPPTAAADGGSAATAAAPPTGGERFGAAGEGNANVMGFAPPMHNPNPPHPVSGGPKKRGRPRKNPL</sequence>
<gene>
    <name evidence="3" type="ORF">DM860_007185</name>
</gene>
<dbReference type="PROSITE" id="PS50076">
    <property type="entry name" value="DNAJ_2"/>
    <property type="match status" value="1"/>
</dbReference>
<organism evidence="3 4">
    <name type="scientific">Cuscuta australis</name>
    <dbReference type="NCBI Taxonomy" id="267555"/>
    <lineage>
        <taxon>Eukaryota</taxon>
        <taxon>Viridiplantae</taxon>
        <taxon>Streptophyta</taxon>
        <taxon>Embryophyta</taxon>
        <taxon>Tracheophyta</taxon>
        <taxon>Spermatophyta</taxon>
        <taxon>Magnoliopsida</taxon>
        <taxon>eudicotyledons</taxon>
        <taxon>Gunneridae</taxon>
        <taxon>Pentapetalae</taxon>
        <taxon>asterids</taxon>
        <taxon>lamiids</taxon>
        <taxon>Solanales</taxon>
        <taxon>Convolvulaceae</taxon>
        <taxon>Cuscuteae</taxon>
        <taxon>Cuscuta</taxon>
        <taxon>Cuscuta subgen. Grammica</taxon>
        <taxon>Cuscuta sect. Cleistogrammica</taxon>
    </lineage>
</organism>
<dbReference type="AlphaFoldDB" id="A0A328EAC0"/>
<dbReference type="PANTHER" id="PTHR45496:SF1">
    <property type="entry name" value="CHAPERONE DNAJ-DOMAIN SUPERFAMILY PROTEIN"/>
    <property type="match status" value="1"/>
</dbReference>
<dbReference type="Pfam" id="PF00226">
    <property type="entry name" value="DnaJ"/>
    <property type="match status" value="1"/>
</dbReference>
<dbReference type="InterPro" id="IPR053052">
    <property type="entry name" value="Imprinting_Balance_Reg"/>
</dbReference>
<evidence type="ECO:0000313" key="4">
    <source>
        <dbReference type="Proteomes" id="UP000249390"/>
    </source>
</evidence>
<dbReference type="PANTHER" id="PTHR45496">
    <property type="entry name" value="CHAPERONE DNAJ-DOMAIN SUPERFAMILY PROTEIN"/>
    <property type="match status" value="1"/>
</dbReference>
<dbReference type="SMART" id="SM00271">
    <property type="entry name" value="DnaJ"/>
    <property type="match status" value="1"/>
</dbReference>
<protein>
    <recommendedName>
        <fullName evidence="2">J domain-containing protein</fullName>
    </recommendedName>
</protein>
<dbReference type="Proteomes" id="UP000249390">
    <property type="component" value="Unassembled WGS sequence"/>
</dbReference>
<dbReference type="EMBL" id="NQVE01000027">
    <property type="protein sequence ID" value="RAL53513.1"/>
    <property type="molecule type" value="Genomic_DNA"/>
</dbReference>
<dbReference type="PRINTS" id="PR00625">
    <property type="entry name" value="JDOMAIN"/>
</dbReference>
<evidence type="ECO:0000256" key="1">
    <source>
        <dbReference type="SAM" id="MobiDB-lite"/>
    </source>
</evidence>
<evidence type="ECO:0000313" key="3">
    <source>
        <dbReference type="EMBL" id="RAL53513.1"/>
    </source>
</evidence>
<dbReference type="InterPro" id="IPR036869">
    <property type="entry name" value="J_dom_sf"/>
</dbReference>